<dbReference type="SUPFAM" id="SSF57903">
    <property type="entry name" value="FYVE/PHD zinc finger"/>
    <property type="match status" value="1"/>
</dbReference>
<evidence type="ECO:0000256" key="1">
    <source>
        <dbReference type="ARBA" id="ARBA00022723"/>
    </source>
</evidence>
<evidence type="ECO:0000256" key="3">
    <source>
        <dbReference type="ARBA" id="ARBA00022833"/>
    </source>
</evidence>
<feature type="compositionally biased region" description="Polar residues" evidence="6">
    <location>
        <begin position="625"/>
        <end position="642"/>
    </location>
</feature>
<accession>A0A1I7XNK6</accession>
<sequence length="854" mass="98940">MSPLPHNYRPTYDKGRCVPVGWKPLMVPPHVRRKVFAHIARRRIEAKDSSSLLVLFFNFFLVVNIYIIATIHHQILCYLHIGNAPRVLLLPVDMLLHSRVITLLQHQVVQINLILLLLIKCRWVLRLNKKSNLKCLVLNHLQLLGDFKAIIRMGLSGQITSDDESCAICLCSLLNEFAKPENCIHRFDRTCIKEWAKLKPSCPCCRTDFRRVFTYKTTGSGQTLIATDEFSPPANSVNDYLFGDGNPHEFTMCEICHGGQSEELMLICDSCDKGFVILLFLFYEKYRFHTFCLDPPLDAVPSAEQWFCPPCETMQLSGDRMQSIRGRRRLVQRTALAERVRRNIIEANAYIDRAVHRFRVADMVAQVDTTVMSSADELNEEDEEEESEAEQEMNNGRKRKRNSSSAGSMDMFLTRKGTGPSDPIARLSLNGAGLEPVVDESLDNDLLGSIITEQTKTLAPGKLFSVQGGRFTTTEEFKEYQTNKEKKMTYELKERLGHMGDFSQYQCTSNVNVEENLRRVFKTTTPHKESEQYVLEMRRQAEQRRRALEEKIFEDRRIEDEKRKQEHLRLEMEKRKENEKQFQQIKVKREEWNKEKLTETIKVKDDRRGRINGSSRLLSYERGGKSSNKSGLNVDNSKLNRSMNHRRNSHQTRLKESCESKNRSIYNSKDTKEKYHRSNNEQQQSDLYRISEDSVREGESTKRHSTSTYKRPIHSTDLQMLKEEAKIQVALSATKKHSTPLISNESGSWMPKLDSIMQSTSNEYCKQKKRSTDIRKEAKNASISSSEKARRLSIVDTFAKRAIAKYIDNKLINQIQYKDILKKVVVECYKKGILTEDDIKARIKIEVHSIRRKN</sequence>
<keyword evidence="1" id="KW-0479">Metal-binding</keyword>
<keyword evidence="9" id="KW-1185">Reference proteome</keyword>
<dbReference type="AlphaFoldDB" id="A0A1I7XNK6"/>
<keyword evidence="3" id="KW-0862">Zinc</keyword>
<feature type="region of interest" description="Disordered" evidence="6">
    <location>
        <begin position="614"/>
        <end position="709"/>
    </location>
</feature>
<feature type="region of interest" description="Disordered" evidence="6">
    <location>
        <begin position="375"/>
        <end position="420"/>
    </location>
</feature>
<keyword evidence="7" id="KW-0812">Transmembrane</keyword>
<keyword evidence="7" id="KW-0472">Membrane</keyword>
<feature type="compositionally biased region" description="Basic and acidic residues" evidence="6">
    <location>
        <begin position="653"/>
        <end position="662"/>
    </location>
</feature>
<dbReference type="SMART" id="SM00249">
    <property type="entry name" value="PHD"/>
    <property type="match status" value="1"/>
</dbReference>
<keyword evidence="2 4" id="KW-0863">Zinc-finger</keyword>
<evidence type="ECO:0000256" key="7">
    <source>
        <dbReference type="SAM" id="Phobius"/>
    </source>
</evidence>
<protein>
    <submittedName>
        <fullName evidence="10">RING-type domain-containing protein</fullName>
    </submittedName>
</protein>
<dbReference type="PANTHER" id="PTHR12618">
    <property type="entry name" value="PHD AND RING FINGER DOMAIN-CONTAINING PROTEIN 1"/>
    <property type="match status" value="1"/>
</dbReference>
<dbReference type="SUPFAM" id="SSF57850">
    <property type="entry name" value="RING/U-box"/>
    <property type="match status" value="1"/>
</dbReference>
<evidence type="ECO:0000256" key="2">
    <source>
        <dbReference type="ARBA" id="ARBA00022771"/>
    </source>
</evidence>
<evidence type="ECO:0000313" key="10">
    <source>
        <dbReference type="WBParaSite" id="Hba_18914"/>
    </source>
</evidence>
<feature type="compositionally biased region" description="Basic residues" evidence="6">
    <location>
        <begin position="643"/>
        <end position="652"/>
    </location>
</feature>
<dbReference type="InterPro" id="IPR047157">
    <property type="entry name" value="PHRF1/Atg35"/>
</dbReference>
<dbReference type="WBParaSite" id="Hba_18914">
    <property type="protein sequence ID" value="Hba_18914"/>
    <property type="gene ID" value="Hba_18914"/>
</dbReference>
<feature type="compositionally biased region" description="Basic and acidic residues" evidence="6">
    <location>
        <begin position="669"/>
        <end position="679"/>
    </location>
</feature>
<dbReference type="Proteomes" id="UP000095283">
    <property type="component" value="Unplaced"/>
</dbReference>
<evidence type="ECO:0000256" key="4">
    <source>
        <dbReference type="PROSITE-ProRule" id="PRU00175"/>
    </source>
</evidence>
<dbReference type="InterPro" id="IPR001841">
    <property type="entry name" value="Znf_RING"/>
</dbReference>
<organism evidence="9 10">
    <name type="scientific">Heterorhabditis bacteriophora</name>
    <name type="common">Entomopathogenic nematode worm</name>
    <dbReference type="NCBI Taxonomy" id="37862"/>
    <lineage>
        <taxon>Eukaryota</taxon>
        <taxon>Metazoa</taxon>
        <taxon>Ecdysozoa</taxon>
        <taxon>Nematoda</taxon>
        <taxon>Chromadorea</taxon>
        <taxon>Rhabditida</taxon>
        <taxon>Rhabditina</taxon>
        <taxon>Rhabditomorpha</taxon>
        <taxon>Strongyloidea</taxon>
        <taxon>Heterorhabditidae</taxon>
        <taxon>Heterorhabditis</taxon>
    </lineage>
</organism>
<evidence type="ECO:0000313" key="9">
    <source>
        <dbReference type="Proteomes" id="UP000095283"/>
    </source>
</evidence>
<dbReference type="InterPro" id="IPR001965">
    <property type="entry name" value="Znf_PHD"/>
</dbReference>
<evidence type="ECO:0000256" key="5">
    <source>
        <dbReference type="SAM" id="Coils"/>
    </source>
</evidence>
<feature type="transmembrane region" description="Helical" evidence="7">
    <location>
        <begin position="52"/>
        <end position="76"/>
    </location>
</feature>
<feature type="coiled-coil region" evidence="5">
    <location>
        <begin position="558"/>
        <end position="595"/>
    </location>
</feature>
<dbReference type="InterPro" id="IPR013083">
    <property type="entry name" value="Znf_RING/FYVE/PHD"/>
</dbReference>
<feature type="compositionally biased region" description="Basic and acidic residues" evidence="6">
    <location>
        <begin position="689"/>
        <end position="702"/>
    </location>
</feature>
<dbReference type="GO" id="GO:0008270">
    <property type="term" value="F:zinc ion binding"/>
    <property type="evidence" value="ECO:0007669"/>
    <property type="project" value="UniProtKB-KW"/>
</dbReference>
<dbReference type="PROSITE" id="PS50089">
    <property type="entry name" value="ZF_RING_2"/>
    <property type="match status" value="1"/>
</dbReference>
<dbReference type="PANTHER" id="PTHR12618:SF20">
    <property type="entry name" value="PHD AND RING FINGER DOMAIN-CONTAINING PROTEIN 1"/>
    <property type="match status" value="1"/>
</dbReference>
<evidence type="ECO:0000256" key="6">
    <source>
        <dbReference type="SAM" id="MobiDB-lite"/>
    </source>
</evidence>
<keyword evidence="5" id="KW-0175">Coiled coil</keyword>
<dbReference type="CDD" id="cd15543">
    <property type="entry name" value="PHD_RSF1"/>
    <property type="match status" value="1"/>
</dbReference>
<reference evidence="10" key="1">
    <citation type="submission" date="2016-11" db="UniProtKB">
        <authorList>
            <consortium name="WormBaseParasite"/>
        </authorList>
    </citation>
    <scope>IDENTIFICATION</scope>
</reference>
<keyword evidence="7" id="KW-1133">Transmembrane helix</keyword>
<feature type="domain" description="RING-type" evidence="8">
    <location>
        <begin position="166"/>
        <end position="206"/>
    </location>
</feature>
<name>A0A1I7XNK6_HETBA</name>
<evidence type="ECO:0000259" key="8">
    <source>
        <dbReference type="PROSITE" id="PS50089"/>
    </source>
</evidence>
<feature type="compositionally biased region" description="Acidic residues" evidence="6">
    <location>
        <begin position="377"/>
        <end position="391"/>
    </location>
</feature>
<dbReference type="InterPro" id="IPR011011">
    <property type="entry name" value="Znf_FYVE_PHD"/>
</dbReference>
<dbReference type="Gene3D" id="3.30.40.10">
    <property type="entry name" value="Zinc/RING finger domain, C3HC4 (zinc finger)"/>
    <property type="match status" value="2"/>
</dbReference>
<proteinExistence type="predicted"/>